<protein>
    <recommendedName>
        <fullName evidence="5">CHASE domain-containing protein</fullName>
    </recommendedName>
</protein>
<feature type="non-terminal residue" evidence="6">
    <location>
        <position position="188"/>
    </location>
</feature>
<dbReference type="Gene3D" id="3.30.450.350">
    <property type="entry name" value="CHASE domain"/>
    <property type="match status" value="1"/>
</dbReference>
<keyword evidence="2" id="KW-0812">Transmembrane</keyword>
<name>A0A1Y2HAI3_9FUNG</name>
<dbReference type="EMBL" id="MCFL01000059">
    <property type="protein sequence ID" value="ORZ31505.1"/>
    <property type="molecule type" value="Genomic_DNA"/>
</dbReference>
<gene>
    <name evidence="6" type="ORF">BCR44DRAFT_1487759</name>
</gene>
<evidence type="ECO:0000256" key="2">
    <source>
        <dbReference type="ARBA" id="ARBA00022692"/>
    </source>
</evidence>
<dbReference type="InterPro" id="IPR006189">
    <property type="entry name" value="CHASE_dom"/>
</dbReference>
<dbReference type="InterPro" id="IPR042240">
    <property type="entry name" value="CHASE_sf"/>
</dbReference>
<dbReference type="Pfam" id="PF03924">
    <property type="entry name" value="CHASE"/>
    <property type="match status" value="1"/>
</dbReference>
<reference evidence="6 7" key="1">
    <citation type="submission" date="2016-07" db="EMBL/GenBank/DDBJ databases">
        <title>Pervasive Adenine N6-methylation of Active Genes in Fungi.</title>
        <authorList>
            <consortium name="DOE Joint Genome Institute"/>
            <person name="Mondo S.J."/>
            <person name="Dannebaum R.O."/>
            <person name="Kuo R.C."/>
            <person name="Labutti K."/>
            <person name="Haridas S."/>
            <person name="Kuo A."/>
            <person name="Salamov A."/>
            <person name="Ahrendt S.R."/>
            <person name="Lipzen A."/>
            <person name="Sullivan W."/>
            <person name="Andreopoulos W.B."/>
            <person name="Clum A."/>
            <person name="Lindquist E."/>
            <person name="Daum C."/>
            <person name="Ramamoorthy G.K."/>
            <person name="Gryganskyi A."/>
            <person name="Culley D."/>
            <person name="Magnuson J.K."/>
            <person name="James T.Y."/>
            <person name="O'Malley M.A."/>
            <person name="Stajich J.E."/>
            <person name="Spatafora J.W."/>
            <person name="Visel A."/>
            <person name="Grigoriev I.V."/>
        </authorList>
    </citation>
    <scope>NUCLEOTIDE SEQUENCE [LARGE SCALE GENOMIC DNA]</scope>
    <source>
        <strain evidence="6 7">PL171</strain>
    </source>
</reference>
<keyword evidence="4" id="KW-0472">Membrane</keyword>
<sequence>MNHLQNMFDVQALALVRHLGAYLSTIGNTTIPGFVSYVSLLNPDPASVSAITLYQRVGQADRAQWITDFAEELKQGQPPRDDIWTLPLVTPRPRDLEQLWPCIVQVPISPSAIEGGKTFSLLGFDPLGEPVRAAPMLRALSSGAPAMSEMLRFPNDNSLGFNIYARNKQPVSSKSSVSSDLAIGVHFI</sequence>
<dbReference type="GO" id="GO:0016020">
    <property type="term" value="C:membrane"/>
    <property type="evidence" value="ECO:0007669"/>
    <property type="project" value="UniProtKB-SubCell"/>
</dbReference>
<dbReference type="GO" id="GO:0007165">
    <property type="term" value="P:signal transduction"/>
    <property type="evidence" value="ECO:0007669"/>
    <property type="project" value="UniProtKB-ARBA"/>
</dbReference>
<dbReference type="AlphaFoldDB" id="A0A1Y2HAI3"/>
<proteinExistence type="predicted"/>
<evidence type="ECO:0000313" key="6">
    <source>
        <dbReference type="EMBL" id="ORZ31505.1"/>
    </source>
</evidence>
<keyword evidence="7" id="KW-1185">Reference proteome</keyword>
<comment type="caution">
    <text evidence="6">The sequence shown here is derived from an EMBL/GenBank/DDBJ whole genome shotgun (WGS) entry which is preliminary data.</text>
</comment>
<dbReference type="Proteomes" id="UP000193411">
    <property type="component" value="Unassembled WGS sequence"/>
</dbReference>
<keyword evidence="3" id="KW-1133">Transmembrane helix</keyword>
<organism evidence="6 7">
    <name type="scientific">Catenaria anguillulae PL171</name>
    <dbReference type="NCBI Taxonomy" id="765915"/>
    <lineage>
        <taxon>Eukaryota</taxon>
        <taxon>Fungi</taxon>
        <taxon>Fungi incertae sedis</taxon>
        <taxon>Blastocladiomycota</taxon>
        <taxon>Blastocladiomycetes</taxon>
        <taxon>Blastocladiales</taxon>
        <taxon>Catenariaceae</taxon>
        <taxon>Catenaria</taxon>
    </lineage>
</organism>
<evidence type="ECO:0000256" key="3">
    <source>
        <dbReference type="ARBA" id="ARBA00022989"/>
    </source>
</evidence>
<feature type="domain" description="CHASE" evidence="5">
    <location>
        <begin position="34"/>
        <end position="165"/>
    </location>
</feature>
<accession>A0A1Y2HAI3</accession>
<evidence type="ECO:0000256" key="1">
    <source>
        <dbReference type="ARBA" id="ARBA00004370"/>
    </source>
</evidence>
<dbReference type="GO" id="GO:0003824">
    <property type="term" value="F:catalytic activity"/>
    <property type="evidence" value="ECO:0007669"/>
    <property type="project" value="UniProtKB-ARBA"/>
</dbReference>
<evidence type="ECO:0000259" key="5">
    <source>
        <dbReference type="Pfam" id="PF03924"/>
    </source>
</evidence>
<evidence type="ECO:0000313" key="7">
    <source>
        <dbReference type="Proteomes" id="UP000193411"/>
    </source>
</evidence>
<evidence type="ECO:0000256" key="4">
    <source>
        <dbReference type="ARBA" id="ARBA00023136"/>
    </source>
</evidence>
<comment type="subcellular location">
    <subcellularLocation>
        <location evidence="1">Membrane</location>
    </subcellularLocation>
</comment>